<comment type="caution">
    <text evidence="1">The sequence shown here is derived from an EMBL/GenBank/DDBJ whole genome shotgun (WGS) entry which is preliminary data.</text>
</comment>
<dbReference type="RefSeq" id="WP_377036175.1">
    <property type="nucleotide sequence ID" value="NZ_JBHSQL010000041.1"/>
</dbReference>
<name>A0ABW1QRF1_9ACTN</name>
<dbReference type="Proteomes" id="UP001596097">
    <property type="component" value="Unassembled WGS sequence"/>
</dbReference>
<dbReference type="EMBL" id="JBHSQL010000041">
    <property type="protein sequence ID" value="MFC6152044.1"/>
    <property type="molecule type" value="Genomic_DNA"/>
</dbReference>
<organism evidence="1 2">
    <name type="scientific">Mumia xiangluensis</name>
    <dbReference type="NCBI Taxonomy" id="1678900"/>
    <lineage>
        <taxon>Bacteria</taxon>
        <taxon>Bacillati</taxon>
        <taxon>Actinomycetota</taxon>
        <taxon>Actinomycetes</taxon>
        <taxon>Propionibacteriales</taxon>
        <taxon>Nocardioidaceae</taxon>
        <taxon>Mumia</taxon>
    </lineage>
</organism>
<keyword evidence="2" id="KW-1185">Reference proteome</keyword>
<proteinExistence type="predicted"/>
<accession>A0ABW1QRF1</accession>
<reference evidence="2" key="1">
    <citation type="journal article" date="2019" name="Int. J. Syst. Evol. Microbiol.">
        <title>The Global Catalogue of Microorganisms (GCM) 10K type strain sequencing project: providing services to taxonomists for standard genome sequencing and annotation.</title>
        <authorList>
            <consortium name="The Broad Institute Genomics Platform"/>
            <consortium name="The Broad Institute Genome Sequencing Center for Infectious Disease"/>
            <person name="Wu L."/>
            <person name="Ma J."/>
        </authorList>
    </citation>
    <scope>NUCLEOTIDE SEQUENCE [LARGE SCALE GENOMIC DNA]</scope>
    <source>
        <strain evidence="2">CGMCC 4.7198</strain>
    </source>
</reference>
<protein>
    <submittedName>
        <fullName evidence="1">Uncharacterized protein</fullName>
    </submittedName>
</protein>
<sequence length="64" mass="7253">MTEHADSVSELEVLTALLRHFDWSPTSHVLGAYEVWTERLRDSDDEVLLPLDPSRGDFAALLTK</sequence>
<feature type="non-terminal residue" evidence="1">
    <location>
        <position position="64"/>
    </location>
</feature>
<evidence type="ECO:0000313" key="2">
    <source>
        <dbReference type="Proteomes" id="UP001596097"/>
    </source>
</evidence>
<evidence type="ECO:0000313" key="1">
    <source>
        <dbReference type="EMBL" id="MFC6152044.1"/>
    </source>
</evidence>
<gene>
    <name evidence="1" type="ORF">ACFPYK_21765</name>
</gene>